<keyword evidence="3" id="KW-1185">Reference proteome</keyword>
<evidence type="ECO:0000313" key="3">
    <source>
        <dbReference type="Proteomes" id="UP001362999"/>
    </source>
</evidence>
<dbReference type="AlphaFoldDB" id="A0AAW0CCT2"/>
<sequence>MSFSEYATPVATLKYSPQYFAALTFLRVQELDYPEIATSSIVKSWFFTNDIPSTAMGTVIQPGELIPFIEDVLPISRAMAAAFAAAVPYLNQLQIRLFIAINNHFRAIAAARQLYLHIVATTLLSRVDIQFFGELRIFDSISGFDITRFPLWKLSCLLGETWLEEDVLNALLELHICPVKILGAIAIICTSFVAGYVPFPLPKFRLLFAALIITPGTTTPHSHLEILFMGTLWGGPAASDIMPSFSWFLQHTGHSAPLRVTSNGIRELQGPQSGSCGVAVLNFIQCRSSASKTFSWTDEASPHFRNKAIQDLVVYHFIASIHKSPRDSWTVPCAIAPATAEETNTIDDGPVGFNDFNLSRPTAEHPIQLFEALGDRQPSVLIPGRPYVPEVHLPTNPLSKLPGLAPTPSLIVLDSDEDSDTDDHDFEVTQLKKITSFKLEPAIIDLSRDSDSPSPFPSRRLLHPTVFLRDPSEESDDVVVVSHTSAPSKSITSPKKEPLCDITNSQQRQPFQVIGDINIGKTYRTFEEGKADVYALENARGNIWRIAQSLKPRGGSEAVKYTVRCNRYYHHIPKHDPTIKTNCMAHVNFRRSAKDGTWHVTFTDWQHNHPPTLSVGASIPRPATEPQRELVAKLATSSTSNFSRSQISKVLNEQFPEHRLEYSQISNLMNEARRYPLDIGVVIDNFGKSCNAFYALHEKENTETHIWVLQEYLKGSTHSVSTSNASKPTDTLPAREVFHEIQTAIRPLMTHVHTREEVDGLLNLLDQIRGESDQQRHRATIHDPPVVRQQGRPRTQRLTGATEGRALGGGGQGVKRRRVDDKENESVEGQPPQKKAKRRVSGCLGENAKGGSILGGKQLAVCTARCHRSREL</sequence>
<feature type="region of interest" description="Disordered" evidence="1">
    <location>
        <begin position="772"/>
        <end position="841"/>
    </location>
</feature>
<dbReference type="EMBL" id="JAWWNJ010000018">
    <property type="protein sequence ID" value="KAK7036899.1"/>
    <property type="molecule type" value="Genomic_DNA"/>
</dbReference>
<dbReference type="Proteomes" id="UP001362999">
    <property type="component" value="Unassembled WGS sequence"/>
</dbReference>
<accession>A0AAW0CCT2</accession>
<name>A0AAW0CCT2_9AGAR</name>
<reference evidence="2 3" key="1">
    <citation type="journal article" date="2024" name="J Genomics">
        <title>Draft genome sequencing and assembly of Favolaschia claudopus CIRM-BRFM 2984 isolated from oak limbs.</title>
        <authorList>
            <person name="Navarro D."/>
            <person name="Drula E."/>
            <person name="Chaduli D."/>
            <person name="Cazenave R."/>
            <person name="Ahrendt S."/>
            <person name="Wang J."/>
            <person name="Lipzen A."/>
            <person name="Daum C."/>
            <person name="Barry K."/>
            <person name="Grigoriev I.V."/>
            <person name="Favel A."/>
            <person name="Rosso M.N."/>
            <person name="Martin F."/>
        </authorList>
    </citation>
    <scope>NUCLEOTIDE SEQUENCE [LARGE SCALE GENOMIC DNA]</scope>
    <source>
        <strain evidence="2 3">CIRM-BRFM 2984</strain>
    </source>
</reference>
<proteinExistence type="predicted"/>
<gene>
    <name evidence="2" type="ORF">R3P38DRAFT_2770958</name>
</gene>
<organism evidence="2 3">
    <name type="scientific">Favolaschia claudopus</name>
    <dbReference type="NCBI Taxonomy" id="2862362"/>
    <lineage>
        <taxon>Eukaryota</taxon>
        <taxon>Fungi</taxon>
        <taxon>Dikarya</taxon>
        <taxon>Basidiomycota</taxon>
        <taxon>Agaricomycotina</taxon>
        <taxon>Agaricomycetes</taxon>
        <taxon>Agaricomycetidae</taxon>
        <taxon>Agaricales</taxon>
        <taxon>Marasmiineae</taxon>
        <taxon>Mycenaceae</taxon>
        <taxon>Favolaschia</taxon>
    </lineage>
</organism>
<protein>
    <recommendedName>
        <fullName evidence="4">FAR1 domain-containing protein</fullName>
    </recommendedName>
</protein>
<comment type="caution">
    <text evidence="2">The sequence shown here is derived from an EMBL/GenBank/DDBJ whole genome shotgun (WGS) entry which is preliminary data.</text>
</comment>
<evidence type="ECO:0008006" key="4">
    <source>
        <dbReference type="Google" id="ProtNLM"/>
    </source>
</evidence>
<evidence type="ECO:0000313" key="2">
    <source>
        <dbReference type="EMBL" id="KAK7036899.1"/>
    </source>
</evidence>
<evidence type="ECO:0000256" key="1">
    <source>
        <dbReference type="SAM" id="MobiDB-lite"/>
    </source>
</evidence>